<evidence type="ECO:0000313" key="4">
    <source>
        <dbReference type="Proteomes" id="UP000199707"/>
    </source>
</evidence>
<sequence length="610" mass="62226">MPSRSVGDRGRWLRLGVAAGLTALLVPVAGLVVPLISSDPTIVAQAGATPKPGSPGGNHSKPGDNKKKKKKSDNKKSNNNRQSNGANARESSEGDRAPHRSGSSFFERTNANNRWSADGPNRSVNNRISSQAEPSQPAQTPSQVINDNPSQGRQNSPQSGPVQDTAPATPMPQTATLPAAQQNPRVVLPAQGEYAPGEQTTTTVTPAAPNDPTGPATALVVGLAAAGAGAVSRRNGSTTRTTSSEPSQGVRGGFSVTHIGQADGDQTLVTLTDPDSPTRYDFDATNLTPEGGSLRVNPDRTVSVLNAAGAETGDGFSAPWARDATGVAQPTQFTAQGTMLTQTISPRADAVYPITADPDEMEVALDGAGGSTGVRVTPENLAAALTSPPPAPTPAGSAAAPTFTPSPQDVAVLRQVMANDGVPASQVDQRVNQVVAGAAQLNTQIANDTLPQASAVPTTPTPEPGLAEGFRDTWDAGIQGIQPLFGAAGPGAPGVFESWGNLAQGLAMQAANPLAPLSSTVDQVTNIIDAPNAAYLAGQVGAQLSQQVPMAIFSGGEAVAVQGASRAVTLAKAPGISFTSRQLASKFKHAGISALPESSTPRMRNSSSRR</sequence>
<organism evidence="3 4">
    <name type="scientific">Mycolicibacterium fluoranthenivorans</name>
    <dbReference type="NCBI Taxonomy" id="258505"/>
    <lineage>
        <taxon>Bacteria</taxon>
        <taxon>Bacillati</taxon>
        <taxon>Actinomycetota</taxon>
        <taxon>Actinomycetes</taxon>
        <taxon>Mycobacteriales</taxon>
        <taxon>Mycobacteriaceae</taxon>
        <taxon>Mycolicibacterium</taxon>
    </lineage>
</organism>
<keyword evidence="2" id="KW-1133">Transmembrane helix</keyword>
<protein>
    <submittedName>
        <fullName evidence="3">Uncharacterized protein</fullName>
    </submittedName>
</protein>
<feature type="region of interest" description="Disordered" evidence="1">
    <location>
        <begin position="196"/>
        <end position="216"/>
    </location>
</feature>
<accession>A0A1G4VSA9</accession>
<dbReference type="STRING" id="1502745.SAMN02799620_01512"/>
<feature type="region of interest" description="Disordered" evidence="1">
    <location>
        <begin position="590"/>
        <end position="610"/>
    </location>
</feature>
<feature type="region of interest" description="Disordered" evidence="1">
    <location>
        <begin position="229"/>
        <end position="252"/>
    </location>
</feature>
<name>A0A1G4VSA9_9MYCO</name>
<keyword evidence="2" id="KW-0472">Membrane</keyword>
<feature type="compositionally biased region" description="Polar residues" evidence="1">
    <location>
        <begin position="101"/>
        <end position="115"/>
    </location>
</feature>
<evidence type="ECO:0000256" key="2">
    <source>
        <dbReference type="SAM" id="Phobius"/>
    </source>
</evidence>
<feature type="transmembrane region" description="Helical" evidence="2">
    <location>
        <begin position="12"/>
        <end position="36"/>
    </location>
</feature>
<dbReference type="RefSeq" id="WP_139169869.1">
    <property type="nucleotide sequence ID" value="NZ_FMUB01000003.1"/>
</dbReference>
<dbReference type="EMBL" id="FMUB01000003">
    <property type="protein sequence ID" value="SCX11113.1"/>
    <property type="molecule type" value="Genomic_DNA"/>
</dbReference>
<keyword evidence="2" id="KW-0812">Transmembrane</keyword>
<dbReference type="AlphaFoldDB" id="A0A1G4VSA9"/>
<feature type="compositionally biased region" description="Low complexity" evidence="1">
    <location>
        <begin position="163"/>
        <end position="182"/>
    </location>
</feature>
<evidence type="ECO:0000256" key="1">
    <source>
        <dbReference type="SAM" id="MobiDB-lite"/>
    </source>
</evidence>
<reference evidence="4" key="1">
    <citation type="submission" date="2016-10" db="EMBL/GenBank/DDBJ databases">
        <authorList>
            <person name="Varghese N."/>
            <person name="Submissions S."/>
        </authorList>
    </citation>
    <scope>NUCLEOTIDE SEQUENCE [LARGE SCALE GENOMIC DNA]</scope>
    <source>
        <strain evidence="4">UNC267MFSha1.1M11</strain>
    </source>
</reference>
<gene>
    <name evidence="3" type="ORF">SAMN02799620_01512</name>
</gene>
<proteinExistence type="predicted"/>
<feature type="compositionally biased region" description="Polar residues" evidence="1">
    <location>
        <begin position="122"/>
        <end position="162"/>
    </location>
</feature>
<feature type="compositionally biased region" description="Low complexity" evidence="1">
    <location>
        <begin position="229"/>
        <end position="244"/>
    </location>
</feature>
<feature type="compositionally biased region" description="Polar residues" evidence="1">
    <location>
        <begin position="596"/>
        <end position="610"/>
    </location>
</feature>
<evidence type="ECO:0000313" key="3">
    <source>
        <dbReference type="EMBL" id="SCX11113.1"/>
    </source>
</evidence>
<feature type="region of interest" description="Disordered" evidence="1">
    <location>
        <begin position="46"/>
        <end position="183"/>
    </location>
</feature>
<dbReference type="Proteomes" id="UP000199707">
    <property type="component" value="Unassembled WGS sequence"/>
</dbReference>